<dbReference type="SUPFAM" id="SSF53756">
    <property type="entry name" value="UDP-Glycosyltransferase/glycogen phosphorylase"/>
    <property type="match status" value="1"/>
</dbReference>
<dbReference type="AlphaFoldDB" id="A0A5M6I4I6"/>
<dbReference type="PANTHER" id="PTHR43025:SF3">
    <property type="entry name" value="MONOGALACTOSYLDIACYLGLYCEROL SYNTHASE 1, CHLOROPLASTIC"/>
    <property type="match status" value="1"/>
</dbReference>
<comment type="caution">
    <text evidence="2">The sequence shown here is derived from an EMBL/GenBank/DDBJ whole genome shotgun (WGS) entry which is preliminary data.</text>
</comment>
<evidence type="ECO:0000313" key="2">
    <source>
        <dbReference type="EMBL" id="KAA5603124.1"/>
    </source>
</evidence>
<organism evidence="2 3">
    <name type="scientific">Blastochloris sulfoviridis</name>
    <dbReference type="NCBI Taxonomy" id="50712"/>
    <lineage>
        <taxon>Bacteria</taxon>
        <taxon>Pseudomonadati</taxon>
        <taxon>Pseudomonadota</taxon>
        <taxon>Alphaproteobacteria</taxon>
        <taxon>Hyphomicrobiales</taxon>
        <taxon>Blastochloridaceae</taxon>
        <taxon>Blastochloris</taxon>
    </lineage>
</organism>
<evidence type="ECO:0000259" key="1">
    <source>
        <dbReference type="Pfam" id="PF04101"/>
    </source>
</evidence>
<dbReference type="InterPro" id="IPR007235">
    <property type="entry name" value="Glyco_trans_28_C"/>
</dbReference>
<dbReference type="InterPro" id="IPR050519">
    <property type="entry name" value="Glycosyltransf_28_UgtP"/>
</dbReference>
<proteinExistence type="predicted"/>
<name>A0A5M6I4I6_9HYPH</name>
<sequence>MIRHRAVIEILYFDAGGGHRSAMSALKELLDARYPAWHVKPVDLQKLLEPADPIHRLTNTISRPLHRFLEPIAPHFAVGPVQAQDIYNTALKRGVTLGLGAIQPILQIYIELNAPKIEAVLQRHWRQPGAEQPHLVVSVVPNFNGVIFRALKAVYPATPFVTIMTDMVDCPPHFWMEKQDQFIICGTKKAVRQAKATRFYRPENIFEVSGMILRKSFYKKPGEVRLTRRDLNLRDDMPTTIIMFGGNGTFAATIDIINQIEAAKLNLQMIVMCGHNKKLFANVRSRKGCRAVGFVSNVADYMQMADFFVGKPGPGSVSEAIHMGCPVIVESNADTMVQERPNVDWILEMGVGLAVKSFEKDIVEAIQTMLRDLDAYRKNIDENVPKNFAVFEIATILNQIISRSFQRRRLRV</sequence>
<dbReference type="GO" id="GO:0016758">
    <property type="term" value="F:hexosyltransferase activity"/>
    <property type="evidence" value="ECO:0007669"/>
    <property type="project" value="InterPro"/>
</dbReference>
<keyword evidence="3" id="KW-1185">Reference proteome</keyword>
<feature type="domain" description="Glycosyl transferase family 28 C-terminal" evidence="1">
    <location>
        <begin position="241"/>
        <end position="355"/>
    </location>
</feature>
<dbReference type="OrthoDB" id="9809594at2"/>
<gene>
    <name evidence="2" type="ORF">F1193_02545</name>
</gene>
<dbReference type="PANTHER" id="PTHR43025">
    <property type="entry name" value="MONOGALACTOSYLDIACYLGLYCEROL SYNTHASE"/>
    <property type="match status" value="1"/>
</dbReference>
<evidence type="ECO:0000313" key="3">
    <source>
        <dbReference type="Proteomes" id="UP000323886"/>
    </source>
</evidence>
<dbReference type="EMBL" id="VWPL01000003">
    <property type="protein sequence ID" value="KAA5603124.1"/>
    <property type="molecule type" value="Genomic_DNA"/>
</dbReference>
<dbReference type="Gene3D" id="3.40.50.2000">
    <property type="entry name" value="Glycogen Phosphorylase B"/>
    <property type="match status" value="1"/>
</dbReference>
<dbReference type="Proteomes" id="UP000323886">
    <property type="component" value="Unassembled WGS sequence"/>
</dbReference>
<accession>A0A5M6I4I6</accession>
<dbReference type="RefSeq" id="WP_150096105.1">
    <property type="nucleotide sequence ID" value="NZ_VWPL01000003.1"/>
</dbReference>
<reference evidence="2 3" key="1">
    <citation type="submission" date="2019-09" db="EMBL/GenBank/DDBJ databases">
        <title>Draft Whole-Genome sequence of Blastochloris sulfoviridis DSM 729.</title>
        <authorList>
            <person name="Meyer T.E."/>
            <person name="Kyndt J.A."/>
        </authorList>
    </citation>
    <scope>NUCLEOTIDE SEQUENCE [LARGE SCALE GENOMIC DNA]</scope>
    <source>
        <strain evidence="2 3">DSM 729</strain>
    </source>
</reference>
<protein>
    <submittedName>
        <fullName evidence="2">Galactosyldiacylglycerol synthase</fullName>
    </submittedName>
</protein>
<dbReference type="Pfam" id="PF04101">
    <property type="entry name" value="Glyco_tran_28_C"/>
    <property type="match status" value="1"/>
</dbReference>